<keyword evidence="3" id="KW-1185">Reference proteome</keyword>
<dbReference type="Gene3D" id="2.10.90.10">
    <property type="entry name" value="Cystine-knot cytokines"/>
    <property type="match status" value="1"/>
</dbReference>
<dbReference type="KEGG" id="dvv:114332693"/>
<feature type="domain" description="Spaetzle" evidence="1">
    <location>
        <begin position="108"/>
        <end position="184"/>
    </location>
</feature>
<evidence type="ECO:0000259" key="1">
    <source>
        <dbReference type="Pfam" id="PF16077"/>
    </source>
</evidence>
<dbReference type="RefSeq" id="XP_028138321.1">
    <property type="nucleotide sequence ID" value="XM_028282520.1"/>
</dbReference>
<dbReference type="InParanoid" id="A0A6P7FQ30"/>
<reference evidence="2" key="2">
    <citation type="submission" date="2025-05" db="UniProtKB">
        <authorList>
            <consortium name="EnsemblMetazoa"/>
        </authorList>
    </citation>
    <scope>IDENTIFICATION</scope>
</reference>
<accession>A0A6P7FQ30</accession>
<reference evidence="4" key="1">
    <citation type="submission" date="2025-04" db="UniProtKB">
        <authorList>
            <consortium name="RefSeq"/>
        </authorList>
    </citation>
    <scope>IDENTIFICATION</scope>
    <source>
        <tissue evidence="4">Whole insect</tissue>
    </source>
</reference>
<dbReference type="AlphaFoldDB" id="A0A6P7FQ30"/>
<organism evidence="4">
    <name type="scientific">Diabrotica virgifera virgifera</name>
    <name type="common">western corn rootworm</name>
    <dbReference type="NCBI Taxonomy" id="50390"/>
    <lineage>
        <taxon>Eukaryota</taxon>
        <taxon>Metazoa</taxon>
        <taxon>Ecdysozoa</taxon>
        <taxon>Arthropoda</taxon>
        <taxon>Hexapoda</taxon>
        <taxon>Insecta</taxon>
        <taxon>Pterygota</taxon>
        <taxon>Neoptera</taxon>
        <taxon>Endopterygota</taxon>
        <taxon>Coleoptera</taxon>
        <taxon>Polyphaga</taxon>
        <taxon>Cucujiformia</taxon>
        <taxon>Chrysomeloidea</taxon>
        <taxon>Chrysomelidae</taxon>
        <taxon>Galerucinae</taxon>
        <taxon>Diabroticina</taxon>
        <taxon>Diabroticites</taxon>
        <taxon>Diabrotica</taxon>
    </lineage>
</organism>
<protein>
    <submittedName>
        <fullName evidence="4">Uncharacterized protein LOC114332693</fullName>
    </submittedName>
</protein>
<sequence length="198" mass="22603">MTVEVKFSSRSTIMKRFLVIAVVFILFSITESSVKHENGCLDNICYKDNTYPHKEIEIMWKSSSNKLTKTFGDIQHVSDNENDELVSKATCELCPTSIRSKVQILSIIGDNNMRLYIARTSKYHPEIRVEVCGDEAKCNPKDKRDNYETFCQQQTSTISLLAYNKTSKQFQTHQVDYPSGCECVLSVSDPPTRNIPKN</sequence>
<dbReference type="GeneID" id="114332693"/>
<dbReference type="SUPFAM" id="SSF57501">
    <property type="entry name" value="Cystine-knot cytokines"/>
    <property type="match status" value="1"/>
</dbReference>
<evidence type="ECO:0000313" key="4">
    <source>
        <dbReference type="RefSeq" id="XP_028138321.1"/>
    </source>
</evidence>
<dbReference type="Proteomes" id="UP001652700">
    <property type="component" value="Unplaced"/>
</dbReference>
<dbReference type="Pfam" id="PF16077">
    <property type="entry name" value="Spaetzle"/>
    <property type="match status" value="1"/>
</dbReference>
<evidence type="ECO:0000313" key="2">
    <source>
        <dbReference type="EnsemblMetazoa" id="XP_028138321.1"/>
    </source>
</evidence>
<evidence type="ECO:0000313" key="3">
    <source>
        <dbReference type="Proteomes" id="UP001652700"/>
    </source>
</evidence>
<dbReference type="InterPro" id="IPR032104">
    <property type="entry name" value="Spaetzle"/>
</dbReference>
<dbReference type="InterPro" id="IPR029034">
    <property type="entry name" value="Cystine-knot_cytokine"/>
</dbReference>
<dbReference type="OrthoDB" id="6700979at2759"/>
<gene>
    <name evidence="4" type="primary">LOC114332693</name>
</gene>
<proteinExistence type="predicted"/>
<name>A0A6P7FQ30_DIAVI</name>
<dbReference type="EnsemblMetazoa" id="XM_028282520.2">
    <property type="protein sequence ID" value="XP_028138321.1"/>
    <property type="gene ID" value="LOC114332693"/>
</dbReference>